<accession>A0A6I4ZZH1</accession>
<dbReference type="InterPro" id="IPR018076">
    <property type="entry name" value="T2SS_GspF_dom"/>
</dbReference>
<feature type="transmembrane region" description="Helical" evidence="6">
    <location>
        <begin position="248"/>
        <end position="268"/>
    </location>
</feature>
<dbReference type="InterPro" id="IPR042094">
    <property type="entry name" value="T2SS_GspF_sf"/>
</dbReference>
<dbReference type="AlphaFoldDB" id="A0A6I4ZZH1"/>
<dbReference type="Proteomes" id="UP000468638">
    <property type="component" value="Unassembled WGS sequence"/>
</dbReference>
<evidence type="ECO:0000256" key="6">
    <source>
        <dbReference type="SAM" id="Phobius"/>
    </source>
</evidence>
<organism evidence="8 9">
    <name type="scientific">Pontibacillus yanchengensis</name>
    <dbReference type="NCBI Taxonomy" id="462910"/>
    <lineage>
        <taxon>Bacteria</taxon>
        <taxon>Bacillati</taxon>
        <taxon>Bacillota</taxon>
        <taxon>Bacilli</taxon>
        <taxon>Bacillales</taxon>
        <taxon>Bacillaceae</taxon>
        <taxon>Pontibacillus</taxon>
    </lineage>
</organism>
<evidence type="ECO:0000256" key="1">
    <source>
        <dbReference type="ARBA" id="ARBA00004651"/>
    </source>
</evidence>
<feature type="transmembrane region" description="Helical" evidence="6">
    <location>
        <begin position="274"/>
        <end position="298"/>
    </location>
</feature>
<dbReference type="Pfam" id="PF00482">
    <property type="entry name" value="T2SSF"/>
    <property type="match status" value="1"/>
</dbReference>
<keyword evidence="3 6" id="KW-0812">Transmembrane</keyword>
<feature type="transmembrane region" description="Helical" evidence="6">
    <location>
        <begin position="79"/>
        <end position="98"/>
    </location>
</feature>
<comment type="subcellular location">
    <subcellularLocation>
        <location evidence="1">Cell membrane</location>
        <topology evidence="1">Multi-pass membrane protein</topology>
    </subcellularLocation>
</comment>
<feature type="transmembrane region" description="Helical" evidence="6">
    <location>
        <begin position="104"/>
        <end position="123"/>
    </location>
</feature>
<dbReference type="Gene3D" id="1.20.81.30">
    <property type="entry name" value="Type II secretion system (T2SS), domain F"/>
    <property type="match status" value="1"/>
</dbReference>
<reference evidence="8 9" key="1">
    <citation type="submission" date="2019-11" db="EMBL/GenBank/DDBJ databases">
        <title>Genome sequences of 17 halophilic strains isolated from different environments.</title>
        <authorList>
            <person name="Furrow R.E."/>
        </authorList>
    </citation>
    <scope>NUCLEOTIDE SEQUENCE [LARGE SCALE GENOMIC DNA]</scope>
    <source>
        <strain evidence="8 9">22514_16_FS</strain>
    </source>
</reference>
<sequence length="306" mass="34930">MATFVVASVVVFCLAIYSFLGYRKEKREWKKKINDYYNEGEARKSIIVLLGDRFDQTDSAKLIRNKLRDANMPFTPSEYIGAIIVGFMGTVMFLQTFFNIDFLTAIVLSGLIVEAARRVLFIIRKNKMKEQLASQLPEICRLLANSTRSGMTLNQGIQMVAQEVNEPARGEFKRLAQELSLGVGFKSALNSMEERIDNREFKLFVATLLIQKKVGGNLHLILDEMSKTMEERKLLQQEIQTMTAEQRYISYILPVIPIFLVLMMNNIIDGFLDPLFSGVGIILLLFFILGTVLTFFLVRKVTNIRV</sequence>
<gene>
    <name evidence="8" type="ORF">GLW05_09470</name>
</gene>
<evidence type="ECO:0000256" key="4">
    <source>
        <dbReference type="ARBA" id="ARBA00022989"/>
    </source>
</evidence>
<proteinExistence type="predicted"/>
<evidence type="ECO:0000256" key="3">
    <source>
        <dbReference type="ARBA" id="ARBA00022692"/>
    </source>
</evidence>
<feature type="transmembrane region" description="Helical" evidence="6">
    <location>
        <begin position="6"/>
        <end position="22"/>
    </location>
</feature>
<evidence type="ECO:0000256" key="5">
    <source>
        <dbReference type="ARBA" id="ARBA00023136"/>
    </source>
</evidence>
<feature type="domain" description="Type II secretion system protein GspF" evidence="7">
    <location>
        <begin position="140"/>
        <end position="264"/>
    </location>
</feature>
<evidence type="ECO:0000313" key="9">
    <source>
        <dbReference type="Proteomes" id="UP000468638"/>
    </source>
</evidence>
<keyword evidence="2" id="KW-1003">Cell membrane</keyword>
<dbReference type="OrthoDB" id="9803381at2"/>
<keyword evidence="5 6" id="KW-0472">Membrane</keyword>
<evidence type="ECO:0000256" key="2">
    <source>
        <dbReference type="ARBA" id="ARBA00022475"/>
    </source>
</evidence>
<name>A0A6I4ZZH1_9BACI</name>
<keyword evidence="4 6" id="KW-1133">Transmembrane helix</keyword>
<comment type="caution">
    <text evidence="8">The sequence shown here is derived from an EMBL/GenBank/DDBJ whole genome shotgun (WGS) entry which is preliminary data.</text>
</comment>
<protein>
    <recommendedName>
        <fullName evidence="7">Type II secretion system protein GspF domain-containing protein</fullName>
    </recommendedName>
</protein>
<dbReference type="PANTHER" id="PTHR35007">
    <property type="entry name" value="INTEGRAL MEMBRANE PROTEIN-RELATED"/>
    <property type="match status" value="1"/>
</dbReference>
<dbReference type="PANTHER" id="PTHR35007:SF1">
    <property type="entry name" value="PILUS ASSEMBLY PROTEIN"/>
    <property type="match status" value="1"/>
</dbReference>
<evidence type="ECO:0000313" key="8">
    <source>
        <dbReference type="EMBL" id="MYL33827.1"/>
    </source>
</evidence>
<evidence type="ECO:0000259" key="7">
    <source>
        <dbReference type="Pfam" id="PF00482"/>
    </source>
</evidence>
<dbReference type="EMBL" id="WMEQ01000005">
    <property type="protein sequence ID" value="MYL33827.1"/>
    <property type="molecule type" value="Genomic_DNA"/>
</dbReference>
<dbReference type="GO" id="GO:0005886">
    <property type="term" value="C:plasma membrane"/>
    <property type="evidence" value="ECO:0007669"/>
    <property type="project" value="UniProtKB-SubCell"/>
</dbReference>